<dbReference type="Proteomes" id="UP000033008">
    <property type="component" value="Segment"/>
</dbReference>
<proteinExistence type="predicted"/>
<dbReference type="KEGG" id="vg:24171294"/>
<dbReference type="Proteomes" id="UP000185285">
    <property type="component" value="Segment"/>
</dbReference>
<organism evidence="2 4">
    <name type="scientific">Synechococcus phage ACG-2014j</name>
    <dbReference type="NCBI Taxonomy" id="1493514"/>
    <lineage>
        <taxon>Viruses</taxon>
        <taxon>Duplodnaviria</taxon>
        <taxon>Heunggongvirae</taxon>
        <taxon>Uroviricota</taxon>
        <taxon>Caudoviricetes</taxon>
        <taxon>Pantevenvirales</taxon>
        <taxon>Kyanoviridae</taxon>
        <taxon>Potamoivirus</taxon>
        <taxon>Potamoivirus tusconj</taxon>
    </lineage>
</organism>
<gene>
    <name evidence="1" type="ORF">Syn7803US103_116</name>
    <name evidence="2" type="ORF">Syn7803US23_110</name>
</gene>
<evidence type="ECO:0000313" key="3">
    <source>
        <dbReference type="Proteomes" id="UP000033008"/>
    </source>
</evidence>
<keyword evidence="2" id="KW-0540">Nuclease</keyword>
<evidence type="ECO:0000313" key="2">
    <source>
        <dbReference type="EMBL" id="AIX28454.1"/>
    </source>
</evidence>
<keyword evidence="2" id="KW-0378">Hydrolase</keyword>
<dbReference type="RefSeq" id="YP_009134098.1">
    <property type="nucleotide sequence ID" value="NC_026926.1"/>
</dbReference>
<protein>
    <submittedName>
        <fullName evidence="2">Endonuclease VII</fullName>
    </submittedName>
</protein>
<dbReference type="GeneID" id="24171294"/>
<sequence>MNIEDQFSLEHILFKERKCRSCGIKKDLIEDFYLTRKTKKGHPSAYAYECKECTVKRVMESRKKRDPFTDWGYPDW</sequence>
<dbReference type="EMBL" id="KJ019089">
    <property type="protein sequence ID" value="AIX28454.1"/>
    <property type="molecule type" value="Genomic_DNA"/>
</dbReference>
<reference evidence="3 4" key="1">
    <citation type="submission" date="2013-12" db="EMBL/GenBank/DDBJ databases">
        <title>Ecological redundancy of diverse viral populations within a natural community.</title>
        <authorList>
            <person name="Gregory A.C."/>
            <person name="LaButti K."/>
            <person name="Copeland A."/>
            <person name="Woyke T."/>
            <person name="Sullivan M.B."/>
        </authorList>
    </citation>
    <scope>NUCLEOTIDE SEQUENCE [LARGE SCALE GENOMIC DNA]</scope>
    <source>
        <strain evidence="1">Syn7803US103</strain>
        <strain evidence="2">Syn7803US23</strain>
    </source>
</reference>
<evidence type="ECO:0000313" key="1">
    <source>
        <dbReference type="EMBL" id="AIX24011.1"/>
    </source>
</evidence>
<keyword evidence="4" id="KW-1185">Reference proteome</keyword>
<keyword evidence="2" id="KW-0255">Endonuclease</keyword>
<evidence type="ECO:0000313" key="4">
    <source>
        <dbReference type="Proteomes" id="UP000185285"/>
    </source>
</evidence>
<name>A0A0E3FKI4_9CAUD</name>
<dbReference type="EMBL" id="KJ019069">
    <property type="protein sequence ID" value="AIX24011.1"/>
    <property type="molecule type" value="Genomic_DNA"/>
</dbReference>
<dbReference type="OrthoDB" id="22859at10239"/>
<dbReference type="GO" id="GO:0004519">
    <property type="term" value="F:endonuclease activity"/>
    <property type="evidence" value="ECO:0007669"/>
    <property type="project" value="UniProtKB-KW"/>
</dbReference>
<accession>A0A0E3FKI4</accession>